<proteinExistence type="predicted"/>
<evidence type="ECO:0000313" key="2">
    <source>
        <dbReference type="EMBL" id="NNJ26367.1"/>
    </source>
</evidence>
<feature type="region of interest" description="Disordered" evidence="1">
    <location>
        <begin position="1"/>
        <end position="45"/>
    </location>
</feature>
<dbReference type="EMBL" id="WTPX01000075">
    <property type="protein sequence ID" value="NNJ26367.1"/>
    <property type="molecule type" value="Genomic_DNA"/>
</dbReference>
<name>A0ABX1VE68_9PLAN</name>
<evidence type="ECO:0000256" key="1">
    <source>
        <dbReference type="SAM" id="MobiDB-lite"/>
    </source>
</evidence>
<gene>
    <name evidence="2" type="ORF">LzC2_24500</name>
</gene>
<keyword evidence="3" id="KW-1185">Reference proteome</keyword>
<evidence type="ECO:0000313" key="3">
    <source>
        <dbReference type="Proteomes" id="UP000609651"/>
    </source>
</evidence>
<feature type="compositionally biased region" description="Low complexity" evidence="1">
    <location>
        <begin position="12"/>
        <end position="21"/>
    </location>
</feature>
<reference evidence="2 3" key="1">
    <citation type="journal article" date="2020" name="Syst. Appl. Microbiol.">
        <title>Alienimonas chondri sp. nov., a novel planctomycete isolated from the biofilm of the red alga Chondrus crispus.</title>
        <authorList>
            <person name="Vitorino I."/>
            <person name="Albuquerque L."/>
            <person name="Wiegand S."/>
            <person name="Kallscheuer N."/>
            <person name="da Costa M.S."/>
            <person name="Lobo-da-Cunha A."/>
            <person name="Jogler C."/>
            <person name="Lage O.M."/>
        </authorList>
    </citation>
    <scope>NUCLEOTIDE SEQUENCE [LARGE SCALE GENOMIC DNA]</scope>
    <source>
        <strain evidence="2 3">LzC2</strain>
    </source>
</reference>
<accession>A0ABX1VE68</accession>
<organism evidence="2 3">
    <name type="scientific">Alienimonas chondri</name>
    <dbReference type="NCBI Taxonomy" id="2681879"/>
    <lineage>
        <taxon>Bacteria</taxon>
        <taxon>Pseudomonadati</taxon>
        <taxon>Planctomycetota</taxon>
        <taxon>Planctomycetia</taxon>
        <taxon>Planctomycetales</taxon>
        <taxon>Planctomycetaceae</taxon>
        <taxon>Alienimonas</taxon>
    </lineage>
</organism>
<comment type="caution">
    <text evidence="2">The sequence shown here is derived from an EMBL/GenBank/DDBJ whole genome shotgun (WGS) entry which is preliminary data.</text>
</comment>
<sequence length="45" mass="4818">MPGLDEIEAPRRLSAASPAPRIIGPSMRLNPEVESRMRSAGPAMT</sequence>
<protein>
    <submittedName>
        <fullName evidence="2">Uncharacterized protein</fullName>
    </submittedName>
</protein>
<dbReference type="Proteomes" id="UP000609651">
    <property type="component" value="Unassembled WGS sequence"/>
</dbReference>